<reference evidence="5 6" key="1">
    <citation type="submission" date="2023-03" db="EMBL/GenBank/DDBJ databases">
        <title>Bacillus Genome Sequencing.</title>
        <authorList>
            <person name="Dunlap C."/>
        </authorList>
    </citation>
    <scope>NUCLEOTIDE SEQUENCE [LARGE SCALE GENOMIC DNA]</scope>
    <source>
        <strain evidence="5 6">B-14544</strain>
    </source>
</reference>
<dbReference type="PROSITE" id="PS50995">
    <property type="entry name" value="HTH_MARR_2"/>
    <property type="match status" value="1"/>
</dbReference>
<evidence type="ECO:0000313" key="5">
    <source>
        <dbReference type="EMBL" id="MED3562772.1"/>
    </source>
</evidence>
<evidence type="ECO:0000313" key="6">
    <source>
        <dbReference type="Proteomes" id="UP001330749"/>
    </source>
</evidence>
<sequence>MEGLNPIDRIQASLQIVIHKMQPKLLESMNALGVTPTQLFVLGFLKKQGSCKVTQLAAMMDVKPSAVTLLVDRLEQNGFVLREHDKKDRRVVNISLTECGDEKLKKVMQERKAIAERYLSHLTEEELSVMATLTEKLAQAVNEEN</sequence>
<keyword evidence="6" id="KW-1185">Reference proteome</keyword>
<dbReference type="Gene3D" id="1.10.10.10">
    <property type="entry name" value="Winged helix-like DNA-binding domain superfamily/Winged helix DNA-binding domain"/>
    <property type="match status" value="1"/>
</dbReference>
<dbReference type="InterPro" id="IPR036388">
    <property type="entry name" value="WH-like_DNA-bd_sf"/>
</dbReference>
<keyword evidence="2" id="KW-0238">DNA-binding</keyword>
<protein>
    <submittedName>
        <fullName evidence="5">MarR family transcriptional regulator</fullName>
    </submittedName>
</protein>
<evidence type="ECO:0000256" key="2">
    <source>
        <dbReference type="ARBA" id="ARBA00023125"/>
    </source>
</evidence>
<dbReference type="Proteomes" id="UP001330749">
    <property type="component" value="Unassembled WGS sequence"/>
</dbReference>
<keyword evidence="1" id="KW-0805">Transcription regulation</keyword>
<evidence type="ECO:0000256" key="3">
    <source>
        <dbReference type="ARBA" id="ARBA00023163"/>
    </source>
</evidence>
<dbReference type="SMART" id="SM00347">
    <property type="entry name" value="HTH_MARR"/>
    <property type="match status" value="1"/>
</dbReference>
<organism evidence="5 6">
    <name type="scientific">Bacillus xiapuensis</name>
    <dbReference type="NCBI Taxonomy" id="2014075"/>
    <lineage>
        <taxon>Bacteria</taxon>
        <taxon>Bacillati</taxon>
        <taxon>Bacillota</taxon>
        <taxon>Bacilli</taxon>
        <taxon>Bacillales</taxon>
        <taxon>Bacillaceae</taxon>
        <taxon>Bacillus</taxon>
    </lineage>
</organism>
<evidence type="ECO:0000259" key="4">
    <source>
        <dbReference type="PROSITE" id="PS50995"/>
    </source>
</evidence>
<dbReference type="Pfam" id="PF01047">
    <property type="entry name" value="MarR"/>
    <property type="match status" value="1"/>
</dbReference>
<comment type="caution">
    <text evidence="5">The sequence shown here is derived from an EMBL/GenBank/DDBJ whole genome shotgun (WGS) entry which is preliminary data.</text>
</comment>
<keyword evidence="3" id="KW-0804">Transcription</keyword>
<dbReference type="SUPFAM" id="SSF46785">
    <property type="entry name" value="Winged helix' DNA-binding domain"/>
    <property type="match status" value="1"/>
</dbReference>
<dbReference type="PANTHER" id="PTHR42756">
    <property type="entry name" value="TRANSCRIPTIONAL REGULATOR, MARR"/>
    <property type="match status" value="1"/>
</dbReference>
<dbReference type="InterPro" id="IPR036390">
    <property type="entry name" value="WH_DNA-bd_sf"/>
</dbReference>
<dbReference type="InterPro" id="IPR000835">
    <property type="entry name" value="HTH_MarR-typ"/>
</dbReference>
<evidence type="ECO:0000256" key="1">
    <source>
        <dbReference type="ARBA" id="ARBA00023015"/>
    </source>
</evidence>
<gene>
    <name evidence="5" type="ORF">P4447_09920</name>
</gene>
<dbReference type="EMBL" id="JARMQG010000111">
    <property type="protein sequence ID" value="MED3562772.1"/>
    <property type="molecule type" value="Genomic_DNA"/>
</dbReference>
<dbReference type="Gene3D" id="1.10.287.100">
    <property type="match status" value="1"/>
</dbReference>
<dbReference type="PRINTS" id="PR00598">
    <property type="entry name" value="HTHMARR"/>
</dbReference>
<feature type="domain" description="HTH marR-type" evidence="4">
    <location>
        <begin position="7"/>
        <end position="139"/>
    </location>
</feature>
<accession>A0ABU6N987</accession>
<dbReference type="RefSeq" id="WP_327967728.1">
    <property type="nucleotide sequence ID" value="NZ_JARMQG010000111.1"/>
</dbReference>
<dbReference type="PANTHER" id="PTHR42756:SF1">
    <property type="entry name" value="TRANSCRIPTIONAL REPRESSOR OF EMRAB OPERON"/>
    <property type="match status" value="1"/>
</dbReference>
<proteinExistence type="predicted"/>
<name>A0ABU6N987_9BACI</name>